<gene>
    <name evidence="1" type="ORF">C7H79_15220</name>
</gene>
<sequence length="59" mass="6839">MPSRRTYLNWLIDFTENYEINSVILFGTLKTQPSGLPSTITLCWIENGVISTERLMVFK</sequence>
<evidence type="ECO:0000313" key="2">
    <source>
        <dbReference type="Proteomes" id="UP000241912"/>
    </source>
</evidence>
<organism evidence="1 2">
    <name type="scientific">Nitrosomonas supralitoralis</name>
    <dbReference type="NCBI Taxonomy" id="2116706"/>
    <lineage>
        <taxon>Bacteria</taxon>
        <taxon>Pseudomonadati</taxon>
        <taxon>Pseudomonadota</taxon>
        <taxon>Betaproteobacteria</taxon>
        <taxon>Nitrosomonadales</taxon>
        <taxon>Nitrosomonadaceae</taxon>
        <taxon>Nitrosomonas</taxon>
    </lineage>
</organism>
<reference evidence="1 2" key="1">
    <citation type="submission" date="2018-03" db="EMBL/GenBank/DDBJ databases">
        <title>Draft genome of Nitrosomonas supralitoralis APG5.</title>
        <authorList>
            <person name="Urakawa H."/>
            <person name="Lopez J.V."/>
        </authorList>
    </citation>
    <scope>NUCLEOTIDE SEQUENCE [LARGE SCALE GENOMIC DNA]</scope>
    <source>
        <strain evidence="1 2">APG5</strain>
    </source>
</reference>
<dbReference type="Proteomes" id="UP000241912">
    <property type="component" value="Unassembled WGS sequence"/>
</dbReference>
<keyword evidence="2" id="KW-1185">Reference proteome</keyword>
<name>A0A2P7NRK9_9PROT</name>
<comment type="caution">
    <text evidence="1">The sequence shown here is derived from an EMBL/GenBank/DDBJ whole genome shotgun (WGS) entry which is preliminary data.</text>
</comment>
<accession>A0A2P7NRK9</accession>
<evidence type="ECO:0000313" key="1">
    <source>
        <dbReference type="EMBL" id="PSJ16121.1"/>
    </source>
</evidence>
<protein>
    <submittedName>
        <fullName evidence="1">Uncharacterized protein</fullName>
    </submittedName>
</protein>
<proteinExistence type="predicted"/>
<dbReference type="EMBL" id="PXXU01000070">
    <property type="protein sequence ID" value="PSJ16121.1"/>
    <property type="molecule type" value="Genomic_DNA"/>
</dbReference>
<dbReference type="AlphaFoldDB" id="A0A2P7NRK9"/>